<feature type="compositionally biased region" description="Polar residues" evidence="1">
    <location>
        <begin position="464"/>
        <end position="482"/>
    </location>
</feature>
<protein>
    <submittedName>
        <fullName evidence="2">Putative histone h3-k4 methylation</fullName>
    </submittedName>
</protein>
<accession>W4VR37</accession>
<evidence type="ECO:0000313" key="2">
    <source>
        <dbReference type="EMBL" id="JAB55291.1"/>
    </source>
</evidence>
<feature type="region of interest" description="Disordered" evidence="1">
    <location>
        <begin position="1"/>
        <end position="39"/>
    </location>
</feature>
<feature type="compositionally biased region" description="Low complexity" evidence="1">
    <location>
        <begin position="111"/>
        <end position="125"/>
    </location>
</feature>
<feature type="compositionally biased region" description="Polar residues" evidence="1">
    <location>
        <begin position="363"/>
        <end position="391"/>
    </location>
</feature>
<feature type="compositionally biased region" description="Low complexity" evidence="1">
    <location>
        <begin position="1"/>
        <end position="32"/>
    </location>
</feature>
<feature type="compositionally biased region" description="Low complexity" evidence="1">
    <location>
        <begin position="784"/>
        <end position="798"/>
    </location>
</feature>
<feature type="region of interest" description="Disordered" evidence="1">
    <location>
        <begin position="105"/>
        <end position="129"/>
    </location>
</feature>
<feature type="compositionally biased region" description="Basic and acidic residues" evidence="1">
    <location>
        <begin position="303"/>
        <end position="321"/>
    </location>
</feature>
<reference evidence="2" key="1">
    <citation type="journal article" date="2014" name="Insect Biochem. Mol. Biol.">
        <title>An insight into the sialome of the frog biting fly, Corethrella appendiculata.</title>
        <authorList>
            <person name="Ribeiro J.M.C."/>
            <person name="Chagas A.C."/>
            <person name="Pham V.M."/>
            <person name="Lounibos L.P."/>
            <person name="Calvo E."/>
        </authorList>
    </citation>
    <scope>NUCLEOTIDE SEQUENCE</scope>
    <source>
        <tissue evidence="2">Salivary glands</tissue>
    </source>
</reference>
<feature type="region of interest" description="Disordered" evidence="1">
    <location>
        <begin position="1181"/>
        <end position="1206"/>
    </location>
</feature>
<feature type="region of interest" description="Disordered" evidence="1">
    <location>
        <begin position="294"/>
        <end position="338"/>
    </location>
</feature>
<feature type="region of interest" description="Disordered" evidence="1">
    <location>
        <begin position="363"/>
        <end position="403"/>
    </location>
</feature>
<proteinExistence type="evidence at transcript level"/>
<feature type="compositionally biased region" description="Basic and acidic residues" evidence="1">
    <location>
        <begin position="649"/>
        <end position="671"/>
    </location>
</feature>
<feature type="region of interest" description="Disordered" evidence="1">
    <location>
        <begin position="171"/>
        <end position="205"/>
    </location>
</feature>
<dbReference type="EMBL" id="GANO01004580">
    <property type="protein sequence ID" value="JAB55291.1"/>
    <property type="molecule type" value="mRNA"/>
</dbReference>
<feature type="region of interest" description="Disordered" evidence="1">
    <location>
        <begin position="1357"/>
        <end position="1412"/>
    </location>
</feature>
<feature type="region of interest" description="Disordered" evidence="1">
    <location>
        <begin position="464"/>
        <end position="508"/>
    </location>
</feature>
<feature type="compositionally biased region" description="Polar residues" evidence="1">
    <location>
        <begin position="174"/>
        <end position="191"/>
    </location>
</feature>
<name>W4VR37_9DIPT</name>
<evidence type="ECO:0000256" key="1">
    <source>
        <dbReference type="SAM" id="MobiDB-lite"/>
    </source>
</evidence>
<feature type="region of interest" description="Disordered" evidence="1">
    <location>
        <begin position="722"/>
        <end position="759"/>
    </location>
</feature>
<feature type="compositionally biased region" description="Low complexity" evidence="1">
    <location>
        <begin position="842"/>
        <end position="859"/>
    </location>
</feature>
<organism evidence="2">
    <name type="scientific">Corethrella appendiculata</name>
    <dbReference type="NCBI Taxonomy" id="1370023"/>
    <lineage>
        <taxon>Eukaryota</taxon>
        <taxon>Metazoa</taxon>
        <taxon>Ecdysozoa</taxon>
        <taxon>Arthropoda</taxon>
        <taxon>Hexapoda</taxon>
        <taxon>Insecta</taxon>
        <taxon>Pterygota</taxon>
        <taxon>Neoptera</taxon>
        <taxon>Endopterygota</taxon>
        <taxon>Diptera</taxon>
        <taxon>Nematocera</taxon>
        <taxon>Culicoidea</taxon>
        <taxon>Chaoboridae</taxon>
        <taxon>Corethrella</taxon>
    </lineage>
</organism>
<feature type="compositionally biased region" description="Basic and acidic residues" evidence="1">
    <location>
        <begin position="392"/>
        <end position="401"/>
    </location>
</feature>
<feature type="compositionally biased region" description="Polar residues" evidence="1">
    <location>
        <begin position="861"/>
        <end position="872"/>
    </location>
</feature>
<feature type="region of interest" description="Disordered" evidence="1">
    <location>
        <begin position="598"/>
        <end position="683"/>
    </location>
</feature>
<feature type="compositionally biased region" description="Polar residues" evidence="1">
    <location>
        <begin position="1195"/>
        <end position="1206"/>
    </location>
</feature>
<feature type="compositionally biased region" description="Low complexity" evidence="1">
    <location>
        <begin position="432"/>
        <end position="443"/>
    </location>
</feature>
<feature type="non-terminal residue" evidence="2">
    <location>
        <position position="1"/>
    </location>
</feature>
<feature type="region of interest" description="Disordered" evidence="1">
    <location>
        <begin position="781"/>
        <end position="817"/>
    </location>
</feature>
<sequence length="1457" mass="165930">IIDSNDTTNNNSSANNSTNIPKSILSNSSKNNSLRKKSVSFDTTDESIIKFVNGEEIVDKKNPFKYLVNDEQYLQHHSQLNGVNGNATNGKLLKKGRLGKKTAIPTPFLRSQSDNTNQQSSSQSQQKEDDFITKEEILKQSKYVPTYVKNPDKYLTYDKSVLEKIRSIKRSKSEQSSISNHQLQQQQNTSRLVKKSPVPCPRTSKLPVKQVNGYTKKDQITVNGSYKLQKQKYRNSEPKYPDLSDIKVKTGTEVEESLYDPTEVALNVLKFDSRFKKVDFGSQDDLDEIADITSLNKEEEGEEPVREEAEGKEENSHREEVDSITAVSDKDSGKKTFTNTVNSTDFRDFLKKKGLSIVSTKLLSSQPNSANNPNITKHQNGNATSVLNNSLDMDKSSDSNKKRSVLRRLFNTNLFSSKSKTTPKEDLPHPQSSYAKSSSTSCSTDAIKENGIKRVVLERVSFHSSDLKGSSIPANNEFTKQYSVREKPVRRPPFTRSGSSDDKTSSSISSILTAAEDYVEMNQQQPNQYQPSIQAPKLKPTASQIQRQNYVDMKQKLSVNRVKDVQQQQQPPVPAYRYIDFAKVQPITFKEDSPELSDKIIKPKVQRPNIPTTSSLIKPPPPASSYTPKQKPPVPLRRSSERQSLNIGKKHEMSSEKINRSLSMDREEMRRRNQQPEIKSVSAQMRITKTPIYNSNNSNQQHHQQQFNDVNNLNETQINDLRPIKTSTPKGNNEQNNLYTNISPIQSTSPPQAKNSSNSAIINDPYVYVKLHEFKKKTDQQLYNQSTSNQQPQKQQKPIPATRSQPIKPVNTLNPEDNVGAVTQYKLQGNTWMPVHTKNNEQSSQYGQIQRPQQQQEQQAFVRNSPQRNTISGDVRARSYSHNSYSSLPQSRQQLFSLPQQQQIVQSTEITSSSSAITTPINTNKISFRSASVLDNMTVTNNIYGAINTNGSPVYVQRRESATLDRKKILQGIYEFYRRSVNNTPAKLETHKYKTSSDTSPISYVSVEGKQAVPEVPRRIHSLSNGQNVALIPQNFKRGSYQYTSLQDNGSKNYSRQDFIRLQSNNSDTDSVFYHDEVDKTVQLRHRPPPASSSSQSQSQQFIILESENITPQDVIKFNAQNRFENIYGRTTAINHYQQSHNNQPPQQPNDPNKIYGRIYDKNLQHNHNIENLYAYVQKKQQQEQLQTKPQLPQRPSSVMQMQSPPMQSPFKQPIYGQLTKNQLQQLPSTNRVRMGDGRTTPLVLHSLSSPSNHRLIVAAKQQQQQQQQQPVYEPIYRPIIMNQRNLSLQPKQQNRTIVMFNSQELLDKRTGNNINVFKQSPFKTIGAGGNLPLSVYESESGSEAGEVQRILQNRKYDEDWQNDKNARNQQNEQVVDDRRRSGRSSSREDPRRHTLGGDMLHYAQGPGQPPLQRSLDLEMGTHSQKSRKVNNNYQNNSFRPQNEIYQTIHENIYSQI</sequence>
<feature type="compositionally biased region" description="Low complexity" evidence="1">
    <location>
        <begin position="1181"/>
        <end position="1194"/>
    </location>
</feature>
<feature type="compositionally biased region" description="Basic and acidic residues" evidence="1">
    <location>
        <begin position="1376"/>
        <end position="1393"/>
    </location>
</feature>
<feature type="compositionally biased region" description="Basic and acidic residues" evidence="1">
    <location>
        <begin position="1357"/>
        <end position="1367"/>
    </location>
</feature>
<feature type="region of interest" description="Disordered" evidence="1">
    <location>
        <begin position="834"/>
        <end position="874"/>
    </location>
</feature>
<feature type="region of interest" description="Disordered" evidence="1">
    <location>
        <begin position="417"/>
        <end position="443"/>
    </location>
</feature>